<dbReference type="PANTHER" id="PTHR39640:SF1">
    <property type="entry name" value="DUF790 FAMILY PROTEIN"/>
    <property type="match status" value="1"/>
</dbReference>
<sequence length="308" mass="35934">MYEIDDGVRVTGPGSLFKKNRKYGTSLAKLLPVIMNAEKWQIHAIIETTIGGEPRILDFNLDSKNNVALPIYKESLVHFDSEVEQRFYRDFKALDLGWEIVREPDVVKSGNYVVIPDFGFYKDGLKHYLEIVGFWTPEYLKKKISKLKDAEATITVAVNENLNCKKQDFLGDVIFYNNKIPMMDIVRILRDIEEKQIDKELHDLREINISQDIVSIQDMAKELHVSPKTLTRMEIPDYCVIGEQIVSKMFLEKVKEEIRSYQDYRKVEEILRNHNLTTLALEFMGYKVVWDGLHPTKVVEKKLEMKQV</sequence>
<name>X0RTV2_9ZZZZ</name>
<dbReference type="PIRSF" id="PIRSF019435">
    <property type="entry name" value="UCP019435"/>
    <property type="match status" value="1"/>
</dbReference>
<protein>
    <recommendedName>
        <fullName evidence="2">DUF790 family protein</fullName>
    </recommendedName>
</protein>
<evidence type="ECO:0008006" key="2">
    <source>
        <dbReference type="Google" id="ProtNLM"/>
    </source>
</evidence>
<accession>X0RTV2</accession>
<dbReference type="InterPro" id="IPR008508">
    <property type="entry name" value="Bax1"/>
</dbReference>
<dbReference type="EMBL" id="BARS01005362">
    <property type="protein sequence ID" value="GAF72223.1"/>
    <property type="molecule type" value="Genomic_DNA"/>
</dbReference>
<reference evidence="1" key="1">
    <citation type="journal article" date="2014" name="Front. Microbiol.">
        <title>High frequency of phylogenetically diverse reductive dehalogenase-homologous genes in deep subseafloor sedimentary metagenomes.</title>
        <authorList>
            <person name="Kawai M."/>
            <person name="Futagami T."/>
            <person name="Toyoda A."/>
            <person name="Takaki Y."/>
            <person name="Nishi S."/>
            <person name="Hori S."/>
            <person name="Arai W."/>
            <person name="Tsubouchi T."/>
            <person name="Morono Y."/>
            <person name="Uchiyama I."/>
            <person name="Ito T."/>
            <person name="Fujiyama A."/>
            <person name="Inagaki F."/>
            <person name="Takami H."/>
        </authorList>
    </citation>
    <scope>NUCLEOTIDE SEQUENCE</scope>
    <source>
        <strain evidence="1">Expedition CK06-06</strain>
    </source>
</reference>
<evidence type="ECO:0000313" key="1">
    <source>
        <dbReference type="EMBL" id="GAF72223.1"/>
    </source>
</evidence>
<dbReference type="Pfam" id="PF05626">
    <property type="entry name" value="DUF790"/>
    <property type="match status" value="1"/>
</dbReference>
<organism evidence="1">
    <name type="scientific">marine sediment metagenome</name>
    <dbReference type="NCBI Taxonomy" id="412755"/>
    <lineage>
        <taxon>unclassified sequences</taxon>
        <taxon>metagenomes</taxon>
        <taxon>ecological metagenomes</taxon>
    </lineage>
</organism>
<proteinExistence type="predicted"/>
<comment type="caution">
    <text evidence="1">The sequence shown here is derived from an EMBL/GenBank/DDBJ whole genome shotgun (WGS) entry which is preliminary data.</text>
</comment>
<dbReference type="AlphaFoldDB" id="X0RTV2"/>
<gene>
    <name evidence="1" type="ORF">S01H1_10510</name>
</gene>
<dbReference type="PANTHER" id="PTHR39640">
    <property type="entry name" value="VNG6129C"/>
    <property type="match status" value="1"/>
</dbReference>